<organism evidence="7 8">
    <name type="scientific">Stylosanthes scabra</name>
    <dbReference type="NCBI Taxonomy" id="79078"/>
    <lineage>
        <taxon>Eukaryota</taxon>
        <taxon>Viridiplantae</taxon>
        <taxon>Streptophyta</taxon>
        <taxon>Embryophyta</taxon>
        <taxon>Tracheophyta</taxon>
        <taxon>Spermatophyta</taxon>
        <taxon>Magnoliopsida</taxon>
        <taxon>eudicotyledons</taxon>
        <taxon>Gunneridae</taxon>
        <taxon>Pentapetalae</taxon>
        <taxon>rosids</taxon>
        <taxon>fabids</taxon>
        <taxon>Fabales</taxon>
        <taxon>Fabaceae</taxon>
        <taxon>Papilionoideae</taxon>
        <taxon>50 kb inversion clade</taxon>
        <taxon>dalbergioids sensu lato</taxon>
        <taxon>Dalbergieae</taxon>
        <taxon>Pterocarpus clade</taxon>
        <taxon>Stylosanthes</taxon>
    </lineage>
</organism>
<feature type="transmembrane region" description="Helical" evidence="6">
    <location>
        <begin position="373"/>
        <end position="395"/>
    </location>
</feature>
<dbReference type="SUPFAM" id="SSF103473">
    <property type="entry name" value="MFS general substrate transporter"/>
    <property type="match status" value="1"/>
</dbReference>
<gene>
    <name evidence="7" type="ORF">PIB30_066367</name>
</gene>
<evidence type="ECO:0000313" key="7">
    <source>
        <dbReference type="EMBL" id="MED6112944.1"/>
    </source>
</evidence>
<feature type="transmembrane region" description="Helical" evidence="6">
    <location>
        <begin position="212"/>
        <end position="231"/>
    </location>
</feature>
<feature type="transmembrane region" description="Helical" evidence="6">
    <location>
        <begin position="187"/>
        <end position="206"/>
    </location>
</feature>
<feature type="transmembrane region" description="Helical" evidence="6">
    <location>
        <begin position="456"/>
        <end position="478"/>
    </location>
</feature>
<feature type="transmembrane region" description="Helical" evidence="6">
    <location>
        <begin position="99"/>
        <end position="122"/>
    </location>
</feature>
<dbReference type="Proteomes" id="UP001341840">
    <property type="component" value="Unassembled WGS sequence"/>
</dbReference>
<dbReference type="Pfam" id="PF00854">
    <property type="entry name" value="PTR2"/>
    <property type="match status" value="1"/>
</dbReference>
<proteinExistence type="inferred from homology"/>
<feature type="transmembrane region" description="Helical" evidence="6">
    <location>
        <begin position="142"/>
        <end position="166"/>
    </location>
</feature>
<reference evidence="7 8" key="1">
    <citation type="journal article" date="2023" name="Plants (Basel)">
        <title>Bridging the Gap: Combining Genomics and Transcriptomics Approaches to Understand Stylosanthes scabra, an Orphan Legume from the Brazilian Caatinga.</title>
        <authorList>
            <person name="Ferreira-Neto J.R.C."/>
            <person name="da Silva M.D."/>
            <person name="Binneck E."/>
            <person name="de Melo N.F."/>
            <person name="da Silva R.H."/>
            <person name="de Melo A.L.T.M."/>
            <person name="Pandolfi V."/>
            <person name="Bustamante F.O."/>
            <person name="Brasileiro-Vidal A.C."/>
            <person name="Benko-Iseppon A.M."/>
        </authorList>
    </citation>
    <scope>NUCLEOTIDE SEQUENCE [LARGE SCALE GENOMIC DNA]</scope>
    <source>
        <tissue evidence="7">Leaves</tissue>
    </source>
</reference>
<dbReference type="EMBL" id="JASCZI010000676">
    <property type="protein sequence ID" value="MED6112944.1"/>
    <property type="molecule type" value="Genomic_DNA"/>
</dbReference>
<dbReference type="InterPro" id="IPR036259">
    <property type="entry name" value="MFS_trans_sf"/>
</dbReference>
<name>A0ABU6QLU0_9FABA</name>
<comment type="similarity">
    <text evidence="2">Belongs to the major facilitator superfamily. Proton-dependent oligopeptide transporter (POT/PTR) (TC 2.A.17) family.</text>
</comment>
<feature type="transmembrane region" description="Helical" evidence="6">
    <location>
        <begin position="544"/>
        <end position="567"/>
    </location>
</feature>
<keyword evidence="8" id="KW-1185">Reference proteome</keyword>
<feature type="transmembrane region" description="Helical" evidence="6">
    <location>
        <begin position="416"/>
        <end position="436"/>
    </location>
</feature>
<evidence type="ECO:0000256" key="1">
    <source>
        <dbReference type="ARBA" id="ARBA00004141"/>
    </source>
</evidence>
<accession>A0ABU6QLU0</accession>
<keyword evidence="5 6" id="KW-0472">Membrane</keyword>
<evidence type="ECO:0000256" key="6">
    <source>
        <dbReference type="SAM" id="Phobius"/>
    </source>
</evidence>
<keyword evidence="3 6" id="KW-0812">Transmembrane</keyword>
<evidence type="ECO:0000256" key="3">
    <source>
        <dbReference type="ARBA" id="ARBA00022692"/>
    </source>
</evidence>
<dbReference type="PANTHER" id="PTHR11654">
    <property type="entry name" value="OLIGOPEPTIDE TRANSPORTER-RELATED"/>
    <property type="match status" value="1"/>
</dbReference>
<evidence type="ECO:0000256" key="5">
    <source>
        <dbReference type="ARBA" id="ARBA00023136"/>
    </source>
</evidence>
<comment type="caution">
    <text evidence="7">The sequence shown here is derived from an EMBL/GenBank/DDBJ whole genome shotgun (WGS) entry which is preliminary data.</text>
</comment>
<keyword evidence="4 6" id="KW-1133">Transmembrane helix</keyword>
<comment type="subcellular location">
    <subcellularLocation>
        <location evidence="1">Membrane</location>
        <topology evidence="1">Multi-pass membrane protein</topology>
    </subcellularLocation>
</comment>
<dbReference type="Gene3D" id="1.20.1250.20">
    <property type="entry name" value="MFS general substrate transporter like domains"/>
    <property type="match status" value="1"/>
</dbReference>
<dbReference type="InterPro" id="IPR000109">
    <property type="entry name" value="POT_fam"/>
</dbReference>
<evidence type="ECO:0000256" key="2">
    <source>
        <dbReference type="ARBA" id="ARBA00005982"/>
    </source>
</evidence>
<protein>
    <submittedName>
        <fullName evidence="7">Uncharacterized protein</fullName>
    </submittedName>
</protein>
<evidence type="ECO:0000256" key="4">
    <source>
        <dbReference type="ARBA" id="ARBA00022989"/>
    </source>
</evidence>
<sequence>MVVEKSDEVLLDKQKCKQHDERKHNHQQGGMKTAPFILANEVCDKFASIGFNANLMSYLTQELHMATVAASNTLVNFDGAANLTPLLGAFIAETFAGTFWTIILGSILCELGLIIITISASMHSPACQSKLNCHEATSLQLWPLYVSLLLIAFGSGCIRPCVVPFLGDQFDMSKNGVASRKWNLFNLYTFSMGLAPLTALTIVVYVQENMGWNWGLGIPAIARLIAIFAFVMGSSFYKKVKPQGCSLVRSVQVLIAAIRKRKEALPDDPKLLYENKELDAPISLQGRLLHTYQFRWLDKAATMTKEDSNKKDTKEPPKLWRLATVHRVEELKSILRLVPICLSTILHVASVSSNQNFLIQQARSMDRRIASSFQIPPATMFVFGVMTMMIGVIVYEHHFVPFASRLTKNPSGLTCLQRMGIGYGISIVATIVSSLTEVKRKSVATKFNLLDSPKSIIPISVFWLLPQICLHGLAKVFMSGGHLEFLYDQSPESMRSTTIALFSIFISVGNYCSTMMVSFVHRFSGNDESNWLPNRNLNKGRLEYYYLLVSGVQVINLVYYVIVAWLYTYKQVEEISSSVMMNGREDLEQGKDKIFVLESGCTMEDQKMILTVER</sequence>
<feature type="transmembrane region" description="Helical" evidence="6">
    <location>
        <begin position="499"/>
        <end position="524"/>
    </location>
</feature>
<evidence type="ECO:0000313" key="8">
    <source>
        <dbReference type="Proteomes" id="UP001341840"/>
    </source>
</evidence>